<evidence type="ECO:0000256" key="12">
    <source>
        <dbReference type="RuleBase" id="RU810713"/>
    </source>
</evidence>
<evidence type="ECO:0000256" key="8">
    <source>
        <dbReference type="ARBA" id="ARBA00022975"/>
    </source>
</evidence>
<evidence type="ECO:0000256" key="5">
    <source>
        <dbReference type="ARBA" id="ARBA00022741"/>
    </source>
</evidence>
<dbReference type="OrthoDB" id="1739076at2759"/>
<sequence>MRVVLVNGGVISGVGKGIIASSAGLLLKTLGLRVTAQKLDPHGECFVLADGGETDLDLGNYERYLGIQLSHESNMTTGKIYKLVIEKERRGDYLGKTVQVVPHITDAIQEWIERGAKIPVDDSGEEPDVCIIELGGTVGDLESGPFIEALVQLRHRLGRDNFFSIGVSYVPIINKEEKTKPTQHAIRQMRSAGLIPDVIACRCERSLDDATIEKIARSCQVDYEQVIGVRDMETIYQVPLLLEKQGLLKLLQKGLALDKLALSPVMVQKGQALWDLWKKTVIPEQHLEPVNIVLIGKYVALDDAYLSVRKSLEHSAMRCKRKLNLISVDSEHFEHDMQQKDPTKYHNAWKAICEAQGILIPGGFGSRGVEGMIEVAKWARERKVPFLGICLGMQVAVIEYARNKLGYKHATSEEISAQAEPRVVIFMPEGSKEQMGGTMRLGTRTSHFKPDMEWSKLRAMYGGVDVIEERHRHRYEVNPEYTEELEKAGLALTSFDDQGVRVESIELKDHPFFVGVQAHPEFTSKVLDPSPAYLGFVAASAGCLDQMIEAARQKKEGLANGIGDASHF</sequence>
<dbReference type="InterPro" id="IPR004468">
    <property type="entry name" value="CTP_synthase"/>
</dbReference>
<evidence type="ECO:0000256" key="1">
    <source>
        <dbReference type="ARBA" id="ARBA00005171"/>
    </source>
</evidence>
<dbReference type="CDD" id="cd01746">
    <property type="entry name" value="GATase1_CTP_Synthase"/>
    <property type="match status" value="1"/>
</dbReference>
<evidence type="ECO:0000256" key="9">
    <source>
        <dbReference type="ARBA" id="ARBA00047781"/>
    </source>
</evidence>
<dbReference type="InterPro" id="IPR033828">
    <property type="entry name" value="GATase1_CTP_Synthase"/>
</dbReference>
<dbReference type="GO" id="GO:0005737">
    <property type="term" value="C:cytoplasm"/>
    <property type="evidence" value="ECO:0007669"/>
    <property type="project" value="TreeGrafter"/>
</dbReference>
<evidence type="ECO:0000256" key="6">
    <source>
        <dbReference type="ARBA" id="ARBA00022840"/>
    </source>
</evidence>
<evidence type="ECO:0000256" key="2">
    <source>
        <dbReference type="ARBA" id="ARBA00007533"/>
    </source>
</evidence>
<dbReference type="InterPro" id="IPR029062">
    <property type="entry name" value="Class_I_gatase-like"/>
</dbReference>
<dbReference type="CDD" id="cd03113">
    <property type="entry name" value="CTPS_N"/>
    <property type="match status" value="1"/>
</dbReference>
<comment type="function">
    <text evidence="10 12">Catalyzes the ATP-dependent amination of UTP to CTP with either L-glutamine or ammonia as the source of nitrogen.</text>
</comment>
<gene>
    <name evidence="15" type="ORF">Egran_02855</name>
</gene>
<evidence type="ECO:0000256" key="7">
    <source>
        <dbReference type="ARBA" id="ARBA00022962"/>
    </source>
</evidence>
<evidence type="ECO:0000256" key="4">
    <source>
        <dbReference type="ARBA" id="ARBA00022598"/>
    </source>
</evidence>
<dbReference type="Gene3D" id="3.40.50.880">
    <property type="match status" value="1"/>
</dbReference>
<dbReference type="GO" id="GO:0097268">
    <property type="term" value="C:cytoophidium"/>
    <property type="evidence" value="ECO:0007669"/>
    <property type="project" value="TreeGrafter"/>
</dbReference>
<reference evidence="15 16" key="1">
    <citation type="journal article" date="2015" name="Environ. Microbiol.">
        <title>Metagenome sequence of Elaphomyces granulatus from sporocarp tissue reveals Ascomycota ectomycorrhizal fingerprints of genome expansion and a Proteobacteria-rich microbiome.</title>
        <authorList>
            <person name="Quandt C.A."/>
            <person name="Kohler A."/>
            <person name="Hesse C.N."/>
            <person name="Sharpton T.J."/>
            <person name="Martin F."/>
            <person name="Spatafora J.W."/>
        </authorList>
    </citation>
    <scope>NUCLEOTIDE SEQUENCE [LARGE SCALE GENOMIC DNA]</scope>
    <source>
        <strain evidence="15 16">OSC145934</strain>
    </source>
</reference>
<evidence type="ECO:0000256" key="3">
    <source>
        <dbReference type="ARBA" id="ARBA00012291"/>
    </source>
</evidence>
<keyword evidence="5 12" id="KW-0547">Nucleotide-binding</keyword>
<dbReference type="UniPathway" id="UPA00159">
    <property type="reaction ID" value="UER00277"/>
</dbReference>
<evidence type="ECO:0000256" key="11">
    <source>
        <dbReference type="ARBA" id="ARBA00070745"/>
    </source>
</evidence>
<comment type="pathway">
    <text evidence="1 12">Pyrimidine metabolism; CTP biosynthesis via de novo pathway; CTP from UDP: step 2/2.</text>
</comment>
<evidence type="ECO:0000256" key="10">
    <source>
        <dbReference type="ARBA" id="ARBA00054275"/>
    </source>
</evidence>
<dbReference type="InterPro" id="IPR017926">
    <property type="entry name" value="GATASE"/>
</dbReference>
<keyword evidence="4 12" id="KW-0436">Ligase</keyword>
<organism evidence="15 16">
    <name type="scientific">Elaphomyces granulatus</name>
    <dbReference type="NCBI Taxonomy" id="519963"/>
    <lineage>
        <taxon>Eukaryota</taxon>
        <taxon>Fungi</taxon>
        <taxon>Dikarya</taxon>
        <taxon>Ascomycota</taxon>
        <taxon>Pezizomycotina</taxon>
        <taxon>Eurotiomycetes</taxon>
        <taxon>Eurotiomycetidae</taxon>
        <taxon>Eurotiales</taxon>
        <taxon>Elaphomycetaceae</taxon>
        <taxon>Elaphomyces</taxon>
    </lineage>
</organism>
<dbReference type="Proteomes" id="UP000243515">
    <property type="component" value="Unassembled WGS sequence"/>
</dbReference>
<dbReference type="FunFam" id="3.40.50.300:FF:000207">
    <property type="entry name" value="CTP synthase"/>
    <property type="match status" value="1"/>
</dbReference>
<dbReference type="GO" id="GO:0003883">
    <property type="term" value="F:CTP synthase activity"/>
    <property type="evidence" value="ECO:0007669"/>
    <property type="project" value="UniProtKB-UniRule"/>
</dbReference>
<dbReference type="AlphaFoldDB" id="A0A232LYY8"/>
<dbReference type="GO" id="GO:0005524">
    <property type="term" value="F:ATP binding"/>
    <property type="evidence" value="ECO:0007669"/>
    <property type="project" value="UniProtKB-KW"/>
</dbReference>
<name>A0A232LYY8_9EURO</name>
<feature type="domain" description="Glutamine amidotransferase" evidence="13">
    <location>
        <begin position="301"/>
        <end position="537"/>
    </location>
</feature>
<dbReference type="PANTHER" id="PTHR11550">
    <property type="entry name" value="CTP SYNTHASE"/>
    <property type="match status" value="1"/>
</dbReference>
<dbReference type="GO" id="GO:0044210">
    <property type="term" value="P:'de novo' CTP biosynthetic process"/>
    <property type="evidence" value="ECO:0007669"/>
    <property type="project" value="UniProtKB-UniRule"/>
</dbReference>
<proteinExistence type="inferred from homology"/>
<comment type="caution">
    <text evidence="15">The sequence shown here is derived from an EMBL/GenBank/DDBJ whole genome shotgun (WGS) entry which is preliminary data.</text>
</comment>
<dbReference type="Pfam" id="PF06418">
    <property type="entry name" value="CTP_synth_N"/>
    <property type="match status" value="1"/>
</dbReference>
<protein>
    <recommendedName>
        <fullName evidence="11 12">CTP synthase</fullName>
        <ecNumber evidence="3 12">6.3.4.2</ecNumber>
    </recommendedName>
    <alternativeName>
        <fullName evidence="12">UTP--ammonia ligase</fullName>
    </alternativeName>
</protein>
<dbReference type="Pfam" id="PF00117">
    <property type="entry name" value="GATase"/>
    <property type="match status" value="1"/>
</dbReference>
<dbReference type="EC" id="6.3.4.2" evidence="3 12"/>
<keyword evidence="6 12" id="KW-0067">ATP-binding</keyword>
<dbReference type="SUPFAM" id="SSF52540">
    <property type="entry name" value="P-loop containing nucleoside triphosphate hydrolases"/>
    <property type="match status" value="1"/>
</dbReference>
<dbReference type="NCBIfam" id="TIGR00337">
    <property type="entry name" value="PyrG"/>
    <property type="match status" value="1"/>
</dbReference>
<dbReference type="InterPro" id="IPR027417">
    <property type="entry name" value="P-loop_NTPase"/>
</dbReference>
<dbReference type="GO" id="GO:0042802">
    <property type="term" value="F:identical protein binding"/>
    <property type="evidence" value="ECO:0007669"/>
    <property type="project" value="TreeGrafter"/>
</dbReference>
<keyword evidence="8 12" id="KW-0665">Pyrimidine biosynthesis</keyword>
<evidence type="ECO:0000313" key="16">
    <source>
        <dbReference type="Proteomes" id="UP000243515"/>
    </source>
</evidence>
<comment type="catalytic activity">
    <reaction evidence="9 12">
        <text>UTP + L-glutamine + ATP + H2O = CTP + L-glutamate + ADP + phosphate + 2 H(+)</text>
        <dbReference type="Rhea" id="RHEA:26426"/>
        <dbReference type="ChEBI" id="CHEBI:15377"/>
        <dbReference type="ChEBI" id="CHEBI:15378"/>
        <dbReference type="ChEBI" id="CHEBI:29985"/>
        <dbReference type="ChEBI" id="CHEBI:30616"/>
        <dbReference type="ChEBI" id="CHEBI:37563"/>
        <dbReference type="ChEBI" id="CHEBI:43474"/>
        <dbReference type="ChEBI" id="CHEBI:46398"/>
        <dbReference type="ChEBI" id="CHEBI:58359"/>
        <dbReference type="ChEBI" id="CHEBI:456216"/>
        <dbReference type="EC" id="6.3.4.2"/>
    </reaction>
</comment>
<dbReference type="NCBIfam" id="NF003792">
    <property type="entry name" value="PRK05380.1"/>
    <property type="match status" value="1"/>
</dbReference>
<evidence type="ECO:0000259" key="14">
    <source>
        <dbReference type="Pfam" id="PF06418"/>
    </source>
</evidence>
<dbReference type="InterPro" id="IPR017456">
    <property type="entry name" value="CTP_synthase_N"/>
</dbReference>
<feature type="domain" description="CTP synthase N-terminal" evidence="14">
    <location>
        <begin position="3"/>
        <end position="256"/>
    </location>
</feature>
<comment type="similarity">
    <text evidence="2 12">Belongs to the CTP synthase family.</text>
</comment>
<keyword evidence="16" id="KW-1185">Reference proteome</keyword>
<dbReference type="Gene3D" id="3.40.50.300">
    <property type="entry name" value="P-loop containing nucleotide triphosphate hydrolases"/>
    <property type="match status" value="1"/>
</dbReference>
<evidence type="ECO:0000313" key="15">
    <source>
        <dbReference type="EMBL" id="OXV09383.1"/>
    </source>
</evidence>
<keyword evidence="7 12" id="KW-0315">Glutamine amidotransferase</keyword>
<accession>A0A232LYY8</accession>
<dbReference type="PANTHER" id="PTHR11550:SF0">
    <property type="entry name" value="CTP SYNTHASE-RELATED"/>
    <property type="match status" value="1"/>
</dbReference>
<dbReference type="GO" id="GO:0019856">
    <property type="term" value="P:pyrimidine nucleobase biosynthetic process"/>
    <property type="evidence" value="ECO:0007669"/>
    <property type="project" value="TreeGrafter"/>
</dbReference>
<evidence type="ECO:0000259" key="13">
    <source>
        <dbReference type="Pfam" id="PF00117"/>
    </source>
</evidence>
<dbReference type="SUPFAM" id="SSF52317">
    <property type="entry name" value="Class I glutamine amidotransferase-like"/>
    <property type="match status" value="1"/>
</dbReference>
<dbReference type="EMBL" id="NPHW01003571">
    <property type="protein sequence ID" value="OXV09383.1"/>
    <property type="molecule type" value="Genomic_DNA"/>
</dbReference>
<dbReference type="PROSITE" id="PS51273">
    <property type="entry name" value="GATASE_TYPE_1"/>
    <property type="match status" value="1"/>
</dbReference>
<dbReference type="FunFam" id="3.40.50.880:FF:000005">
    <property type="entry name" value="CTP synthase"/>
    <property type="match status" value="1"/>
</dbReference>